<dbReference type="AlphaFoldDB" id="A0AAN4W1Z3"/>
<keyword evidence="2" id="KW-1185">Reference proteome</keyword>
<evidence type="ECO:0000313" key="1">
    <source>
        <dbReference type="EMBL" id="GJM63863.1"/>
    </source>
</evidence>
<evidence type="ECO:0000313" key="2">
    <source>
        <dbReference type="Proteomes" id="UP001310022"/>
    </source>
</evidence>
<proteinExistence type="predicted"/>
<reference evidence="1 2" key="1">
    <citation type="submission" date="2021-12" db="EMBL/GenBank/DDBJ databases">
        <title>Genome sequencing of bacteria with rrn-lacking chromosome and rrn-plasmid.</title>
        <authorList>
            <person name="Anda M."/>
            <person name="Iwasaki W."/>
        </authorList>
    </citation>
    <scope>NUCLEOTIDE SEQUENCE [LARGE SCALE GENOMIC DNA]</scope>
    <source>
        <strain evidence="1 2">NBRC 15940</strain>
    </source>
</reference>
<comment type="caution">
    <text evidence="1">The sequence shown here is derived from an EMBL/GenBank/DDBJ whole genome shotgun (WGS) entry which is preliminary data.</text>
</comment>
<protein>
    <submittedName>
        <fullName evidence="1">Uncharacterized protein</fullName>
    </submittedName>
</protein>
<sequence length="222" mass="25436">MEIIEHNTSVEDLQEQLGHKQQDHLFEDGSRFHSLGYVSEGRGMLYLDSKLNVLVCPVAFEGMPAIDDHLEDLLKMWTVERMVSKTMWLANEEFGTITIEVEETVKAAQRQYYKINDLHEDANTIGFVQFCEQFATNDLEIFRGIRSVLKFEDAKVLNGEYAWMTGRSSTPYKVVVCLDHQGEKQIFWQSSLLSEGVINHTLISPALFSFCKQVDLSALFSK</sequence>
<organism evidence="1 2">
    <name type="scientific">Persicobacter diffluens</name>
    <dbReference type="NCBI Taxonomy" id="981"/>
    <lineage>
        <taxon>Bacteria</taxon>
        <taxon>Pseudomonadati</taxon>
        <taxon>Bacteroidota</taxon>
        <taxon>Cytophagia</taxon>
        <taxon>Cytophagales</taxon>
        <taxon>Persicobacteraceae</taxon>
        <taxon>Persicobacter</taxon>
    </lineage>
</organism>
<gene>
    <name evidence="1" type="ORF">PEDI_44150</name>
</gene>
<dbReference type="EMBL" id="BQKE01000003">
    <property type="protein sequence ID" value="GJM63863.1"/>
    <property type="molecule type" value="Genomic_DNA"/>
</dbReference>
<dbReference type="RefSeq" id="WP_338238965.1">
    <property type="nucleotide sequence ID" value="NZ_BQKE01000003.1"/>
</dbReference>
<name>A0AAN4W1Z3_9BACT</name>
<accession>A0AAN4W1Z3</accession>
<dbReference type="Proteomes" id="UP001310022">
    <property type="component" value="Unassembled WGS sequence"/>
</dbReference>